<feature type="non-terminal residue" evidence="1">
    <location>
        <position position="1"/>
    </location>
</feature>
<sequence>ITINKWEELLIDEEFEEEQNDLDIADIDFLDSEMHLAENQAAK</sequence>
<protein>
    <submittedName>
        <fullName evidence="1">9524_t:CDS:1</fullName>
    </submittedName>
</protein>
<dbReference type="EMBL" id="CAJVPM010006627">
    <property type="protein sequence ID" value="CAG8537096.1"/>
    <property type="molecule type" value="Genomic_DNA"/>
</dbReference>
<evidence type="ECO:0000313" key="2">
    <source>
        <dbReference type="Proteomes" id="UP000789860"/>
    </source>
</evidence>
<dbReference type="Proteomes" id="UP000789860">
    <property type="component" value="Unassembled WGS sequence"/>
</dbReference>
<keyword evidence="2" id="KW-1185">Reference proteome</keyword>
<evidence type="ECO:0000313" key="1">
    <source>
        <dbReference type="EMBL" id="CAG8537096.1"/>
    </source>
</evidence>
<proteinExistence type="predicted"/>
<accession>A0ACA9LKX6</accession>
<comment type="caution">
    <text evidence="1">The sequence shown here is derived from an EMBL/GenBank/DDBJ whole genome shotgun (WGS) entry which is preliminary data.</text>
</comment>
<gene>
    <name evidence="1" type="ORF">SCALOS_LOCUS4689</name>
</gene>
<reference evidence="1" key="1">
    <citation type="submission" date="2021-06" db="EMBL/GenBank/DDBJ databases">
        <authorList>
            <person name="Kallberg Y."/>
            <person name="Tangrot J."/>
            <person name="Rosling A."/>
        </authorList>
    </citation>
    <scope>NUCLEOTIDE SEQUENCE</scope>
    <source>
        <strain evidence="1">AU212A</strain>
    </source>
</reference>
<organism evidence="1 2">
    <name type="scientific">Scutellospora calospora</name>
    <dbReference type="NCBI Taxonomy" id="85575"/>
    <lineage>
        <taxon>Eukaryota</taxon>
        <taxon>Fungi</taxon>
        <taxon>Fungi incertae sedis</taxon>
        <taxon>Mucoromycota</taxon>
        <taxon>Glomeromycotina</taxon>
        <taxon>Glomeromycetes</taxon>
        <taxon>Diversisporales</taxon>
        <taxon>Gigasporaceae</taxon>
        <taxon>Scutellospora</taxon>
    </lineage>
</organism>
<name>A0ACA9LKX6_9GLOM</name>